<organism evidence="3 4">
    <name type="scientific">Autumnicola psychrophila</name>
    <dbReference type="NCBI Taxonomy" id="3075592"/>
    <lineage>
        <taxon>Bacteria</taxon>
        <taxon>Pseudomonadati</taxon>
        <taxon>Bacteroidota</taxon>
        <taxon>Flavobacteriia</taxon>
        <taxon>Flavobacteriales</taxon>
        <taxon>Flavobacteriaceae</taxon>
        <taxon>Autumnicola</taxon>
    </lineage>
</organism>
<proteinExistence type="predicted"/>
<keyword evidence="3" id="KW-0378">Hydrolase</keyword>
<dbReference type="RefSeq" id="WP_311501306.1">
    <property type="nucleotide sequence ID" value="NZ_JAVRHN010000017.1"/>
</dbReference>
<feature type="transmembrane region" description="Helical" evidence="1">
    <location>
        <begin position="7"/>
        <end position="28"/>
    </location>
</feature>
<keyword evidence="1" id="KW-0472">Membrane</keyword>
<keyword evidence="3" id="KW-0540">Nuclease</keyword>
<dbReference type="SUPFAM" id="SSF56219">
    <property type="entry name" value="DNase I-like"/>
    <property type="match status" value="1"/>
</dbReference>
<evidence type="ECO:0000313" key="3">
    <source>
        <dbReference type="EMBL" id="MDT0688043.1"/>
    </source>
</evidence>
<sequence length="339" mass="39264">MPSTRKIFYYFSIFFSVLLIIISLLSLVHDLSLWYSKVLDFPRLQYLIVGLVLLILNFFLNKKWNVFSVLITIGLVAAITLHSIKIFPYFFGDKAVKDAAELKEKFSEIEIVIANILITNTAYDEFLLVIQEKNPDIILVMEVNEEWIQNLQVLKEDYAYRIEYPLENAYGMAMYSKFPLENQEIKFLNKDDVPSFHTRISLPDGEQFMFYGVHPVAPVPSSKYPDNEGEREVALVKIGDIVAKDTLPSIVAGDYNDVSWSLTSRLFEESGNLKNVRIGRGLFNTFDSNSMIMRWPLDHFFVTQEFYLSEIERLSKIGSDHFPLYVKLVLPKKNTQTLY</sequence>
<accession>A0ABU3DWD1</accession>
<comment type="caution">
    <text evidence="3">The sequence shown here is derived from an EMBL/GenBank/DDBJ whole genome shotgun (WGS) entry which is preliminary data.</text>
</comment>
<keyword evidence="3" id="KW-0255">Endonuclease</keyword>
<dbReference type="Gene3D" id="3.60.10.10">
    <property type="entry name" value="Endonuclease/exonuclease/phosphatase"/>
    <property type="match status" value="1"/>
</dbReference>
<dbReference type="Proteomes" id="UP001253848">
    <property type="component" value="Unassembled WGS sequence"/>
</dbReference>
<dbReference type="EMBL" id="JAVRHN010000017">
    <property type="protein sequence ID" value="MDT0688043.1"/>
    <property type="molecule type" value="Genomic_DNA"/>
</dbReference>
<feature type="domain" description="Endonuclease/exonuclease/phosphatase" evidence="2">
    <location>
        <begin position="122"/>
        <end position="321"/>
    </location>
</feature>
<keyword evidence="1" id="KW-1133">Transmembrane helix</keyword>
<evidence type="ECO:0000256" key="1">
    <source>
        <dbReference type="SAM" id="Phobius"/>
    </source>
</evidence>
<evidence type="ECO:0000313" key="4">
    <source>
        <dbReference type="Proteomes" id="UP001253848"/>
    </source>
</evidence>
<reference evidence="3 4" key="1">
    <citation type="submission" date="2023-09" db="EMBL/GenBank/DDBJ databases">
        <authorList>
            <person name="Rey-Velasco X."/>
        </authorList>
    </citation>
    <scope>NUCLEOTIDE SEQUENCE [LARGE SCALE GENOMIC DNA]</scope>
    <source>
        <strain evidence="3 4">F225</strain>
    </source>
</reference>
<dbReference type="InterPro" id="IPR005135">
    <property type="entry name" value="Endo/exonuclease/phosphatase"/>
</dbReference>
<dbReference type="Pfam" id="PF03372">
    <property type="entry name" value="Exo_endo_phos"/>
    <property type="match status" value="1"/>
</dbReference>
<feature type="transmembrane region" description="Helical" evidence="1">
    <location>
        <begin position="43"/>
        <end position="60"/>
    </location>
</feature>
<evidence type="ECO:0000259" key="2">
    <source>
        <dbReference type="Pfam" id="PF03372"/>
    </source>
</evidence>
<dbReference type="InterPro" id="IPR036691">
    <property type="entry name" value="Endo/exonu/phosph_ase_sf"/>
</dbReference>
<feature type="transmembrane region" description="Helical" evidence="1">
    <location>
        <begin position="67"/>
        <end position="91"/>
    </location>
</feature>
<name>A0ABU3DWD1_9FLAO</name>
<keyword evidence="1" id="KW-0812">Transmembrane</keyword>
<dbReference type="GO" id="GO:0004519">
    <property type="term" value="F:endonuclease activity"/>
    <property type="evidence" value="ECO:0007669"/>
    <property type="project" value="UniProtKB-KW"/>
</dbReference>
<keyword evidence="4" id="KW-1185">Reference proteome</keyword>
<protein>
    <submittedName>
        <fullName evidence="3">Endonuclease/exonuclease/phosphatase family protein</fullName>
    </submittedName>
</protein>
<gene>
    <name evidence="3" type="ORF">RM541_16880</name>
</gene>